<feature type="domain" description="ABC transporter" evidence="5">
    <location>
        <begin position="5"/>
        <end position="230"/>
    </location>
</feature>
<evidence type="ECO:0000313" key="8">
    <source>
        <dbReference type="Proteomes" id="UP000003490"/>
    </source>
</evidence>
<sequence>MDTVLKTTELTKVFSGKKAVDHVSMTVNRGDIYGFIGKNGAGKTTLIRMAVGLAAPSGGSIELFGSKDLTQMRKKVGTVIEYPAVIPHMTARQNLVAQCKLQGVKDLSVIDRILSTVGLESTGKKKAKNFSLGMKQRLAIAIALIGEPDFLFLDEPTNGLDPTGIKEIRELIQKLNHEHGITVLISSHILGELSKLATRYGIIDKGVMIDEFTAEDLEARCKSSLMIQVDRIPEACSILENVVGTKNYTVNPDGTISLFDHLDEAGLINTILAKHDIIVNSISMSNADLENYFIQVTGGDR</sequence>
<dbReference type="Proteomes" id="UP000003490">
    <property type="component" value="Unassembled WGS sequence"/>
</dbReference>
<dbReference type="SMART" id="SM00382">
    <property type="entry name" value="AAA"/>
    <property type="match status" value="1"/>
</dbReference>
<dbReference type="AlphaFoldDB" id="A7VW92"/>
<comment type="similarity">
    <text evidence="1">Belongs to the ABC transporter superfamily.</text>
</comment>
<dbReference type="OrthoDB" id="9809205at2"/>
<dbReference type="InterPro" id="IPR017871">
    <property type="entry name" value="ABC_transporter-like_CS"/>
</dbReference>
<evidence type="ECO:0000313" key="9">
    <source>
        <dbReference type="Proteomes" id="UP000220611"/>
    </source>
</evidence>
<protein>
    <submittedName>
        <fullName evidence="6">ABC transporter, ATP-binding protein</fullName>
    </submittedName>
    <submittedName>
        <fullName evidence="7">Bacitracin ABC transporter ATP-binding protein</fullName>
    </submittedName>
</protein>
<evidence type="ECO:0000259" key="5">
    <source>
        <dbReference type="PROSITE" id="PS50893"/>
    </source>
</evidence>
<dbReference type="EMBL" id="ABCB02000020">
    <property type="protein sequence ID" value="EDO60039.1"/>
    <property type="molecule type" value="Genomic_DNA"/>
</dbReference>
<evidence type="ECO:0000256" key="4">
    <source>
        <dbReference type="ARBA" id="ARBA00022840"/>
    </source>
</evidence>
<dbReference type="InterPro" id="IPR003593">
    <property type="entry name" value="AAA+_ATPase"/>
</dbReference>
<dbReference type="Pfam" id="PF00005">
    <property type="entry name" value="ABC_tran"/>
    <property type="match status" value="1"/>
</dbReference>
<keyword evidence="4 6" id="KW-0067">ATP-binding</keyword>
<keyword evidence="2" id="KW-0813">Transport</keyword>
<dbReference type="SUPFAM" id="SSF52540">
    <property type="entry name" value="P-loop containing nucleoside triphosphate hydrolases"/>
    <property type="match status" value="1"/>
</dbReference>
<comment type="caution">
    <text evidence="6">The sequence shown here is derived from an EMBL/GenBank/DDBJ whole genome shotgun (WGS) entry which is preliminary data.</text>
</comment>
<dbReference type="InterPro" id="IPR003439">
    <property type="entry name" value="ABC_transporter-like_ATP-bd"/>
</dbReference>
<accession>A7VW92</accession>
<dbReference type="PANTHER" id="PTHR43335:SF8">
    <property type="entry name" value="ABC TRANSPORTER, ATP-BINDING PROTEIN"/>
    <property type="match status" value="1"/>
</dbReference>
<dbReference type="PANTHER" id="PTHR43335">
    <property type="entry name" value="ABC TRANSPORTER, ATP-BINDING PROTEIN"/>
    <property type="match status" value="1"/>
</dbReference>
<dbReference type="eggNOG" id="COG1131">
    <property type="taxonomic scope" value="Bacteria"/>
</dbReference>
<evidence type="ECO:0000256" key="2">
    <source>
        <dbReference type="ARBA" id="ARBA00022448"/>
    </source>
</evidence>
<keyword evidence="9" id="KW-1185">Reference proteome</keyword>
<organism evidence="6 8">
    <name type="scientific">[Clostridium] leptum DSM 753</name>
    <dbReference type="NCBI Taxonomy" id="428125"/>
    <lineage>
        <taxon>Bacteria</taxon>
        <taxon>Bacillati</taxon>
        <taxon>Bacillota</taxon>
        <taxon>Clostridia</taxon>
        <taxon>Eubacteriales</taxon>
        <taxon>Oscillospiraceae</taxon>
        <taxon>Oscillospiraceae incertae sedis</taxon>
    </lineage>
</organism>
<dbReference type="PROSITE" id="PS00211">
    <property type="entry name" value="ABC_TRANSPORTER_1"/>
    <property type="match status" value="1"/>
</dbReference>
<dbReference type="EMBL" id="NOXF01000001">
    <property type="protein sequence ID" value="PEQ25992.1"/>
    <property type="molecule type" value="Genomic_DNA"/>
</dbReference>
<dbReference type="Gene3D" id="3.40.50.300">
    <property type="entry name" value="P-loop containing nucleotide triphosphate hydrolases"/>
    <property type="match status" value="1"/>
</dbReference>
<proteinExistence type="inferred from homology"/>
<dbReference type="GO" id="GO:0016887">
    <property type="term" value="F:ATP hydrolysis activity"/>
    <property type="evidence" value="ECO:0007669"/>
    <property type="project" value="InterPro"/>
</dbReference>
<evidence type="ECO:0000256" key="1">
    <source>
        <dbReference type="ARBA" id="ARBA00005417"/>
    </source>
</evidence>
<evidence type="ECO:0000313" key="6">
    <source>
        <dbReference type="EMBL" id="EDO60039.1"/>
    </source>
</evidence>
<dbReference type="PROSITE" id="PS50893">
    <property type="entry name" value="ABC_TRANSPORTER_2"/>
    <property type="match status" value="1"/>
</dbReference>
<evidence type="ECO:0000256" key="3">
    <source>
        <dbReference type="ARBA" id="ARBA00022741"/>
    </source>
</evidence>
<name>A7VW92_9FIRM</name>
<reference evidence="6 8" key="1">
    <citation type="submission" date="2007-08" db="EMBL/GenBank/DDBJ databases">
        <title>Draft genome sequence of Clostridium leptum (DSM 753).</title>
        <authorList>
            <person name="Sudarsanam P."/>
            <person name="Ley R."/>
            <person name="Guruge J."/>
            <person name="Turnbaugh P.J."/>
            <person name="Mahowald M."/>
            <person name="Liep D."/>
            <person name="Gordon J."/>
        </authorList>
    </citation>
    <scope>NUCLEOTIDE SEQUENCE [LARGE SCALE GENOMIC DNA]</scope>
    <source>
        <strain evidence="6 8">DSM 753</strain>
    </source>
</reference>
<dbReference type="Proteomes" id="UP000220611">
    <property type="component" value="Unassembled WGS sequence"/>
</dbReference>
<evidence type="ECO:0000313" key="7">
    <source>
        <dbReference type="EMBL" id="PEQ25992.1"/>
    </source>
</evidence>
<dbReference type="GO" id="GO:0005524">
    <property type="term" value="F:ATP binding"/>
    <property type="evidence" value="ECO:0007669"/>
    <property type="project" value="UniProtKB-KW"/>
</dbReference>
<gene>
    <name evidence="7" type="ORF">CH238_03115</name>
    <name evidence="6" type="ORF">CLOLEP_02856</name>
</gene>
<keyword evidence="3" id="KW-0547">Nucleotide-binding</keyword>
<dbReference type="HOGENOM" id="CLU_000604_1_2_9"/>
<reference evidence="7 9" key="3">
    <citation type="submission" date="2017-07" db="EMBL/GenBank/DDBJ databases">
        <title>Prevalence of linear plasmids in Cutibacterium (Propionibacterium) acnes isolates obtained from prostatic tissue.</title>
        <authorList>
            <person name="Davidsson S."/>
            <person name="Carlsson J."/>
            <person name="Molling P."/>
            <person name="Andren O."/>
            <person name="Andersson S.-O."/>
            <person name="Brzuszkiewicz E."/>
            <person name="Poehlein A."/>
            <person name="Al-Zeer M."/>
            <person name="Brinkmann V."/>
            <person name="Scavenius C."/>
            <person name="Nazipi S."/>
            <person name="Soderquist B."/>
            <person name="Bruggemann H."/>
        </authorList>
    </citation>
    <scope>NUCLEOTIDE SEQUENCE [LARGE SCALE GENOMIC DNA]</scope>
    <source>
        <strain evidence="7 9">DSM 753</strain>
    </source>
</reference>
<dbReference type="InterPro" id="IPR027417">
    <property type="entry name" value="P-loop_NTPase"/>
</dbReference>
<reference evidence="6 8" key="2">
    <citation type="submission" date="2007-08" db="EMBL/GenBank/DDBJ databases">
        <authorList>
            <person name="Fulton L."/>
            <person name="Clifton S."/>
            <person name="Fulton B."/>
            <person name="Xu J."/>
            <person name="Minx P."/>
            <person name="Pepin K.H."/>
            <person name="Johnson M."/>
            <person name="Thiruvilangam P."/>
            <person name="Bhonagiri V."/>
            <person name="Nash W.E."/>
            <person name="Wang C."/>
            <person name="Mardis E.R."/>
            <person name="Wilson R.K."/>
        </authorList>
    </citation>
    <scope>NUCLEOTIDE SEQUENCE [LARGE SCALE GENOMIC DNA]</scope>
    <source>
        <strain evidence="6 8">DSM 753</strain>
    </source>
</reference>